<protein>
    <submittedName>
        <fullName evidence="2">Uncharacterized protein</fullName>
    </submittedName>
</protein>
<feature type="compositionally biased region" description="Low complexity" evidence="1">
    <location>
        <begin position="18"/>
        <end position="32"/>
    </location>
</feature>
<evidence type="ECO:0000313" key="3">
    <source>
        <dbReference type="Proteomes" id="UP001501866"/>
    </source>
</evidence>
<proteinExistence type="predicted"/>
<organism evidence="2 3">
    <name type="scientific">Streptomyces virens</name>
    <dbReference type="NCBI Taxonomy" id="285572"/>
    <lineage>
        <taxon>Bacteria</taxon>
        <taxon>Bacillati</taxon>
        <taxon>Actinomycetota</taxon>
        <taxon>Actinomycetes</taxon>
        <taxon>Kitasatosporales</taxon>
        <taxon>Streptomycetaceae</taxon>
        <taxon>Streptomyces</taxon>
    </lineage>
</organism>
<reference evidence="2 3" key="1">
    <citation type="journal article" date="2019" name="Int. J. Syst. Evol. Microbiol.">
        <title>The Global Catalogue of Microorganisms (GCM) 10K type strain sequencing project: providing services to taxonomists for standard genome sequencing and annotation.</title>
        <authorList>
            <consortium name="The Broad Institute Genomics Platform"/>
            <consortium name="The Broad Institute Genome Sequencing Center for Infectious Disease"/>
            <person name="Wu L."/>
            <person name="Ma J."/>
        </authorList>
    </citation>
    <scope>NUCLEOTIDE SEQUENCE [LARGE SCALE GENOMIC DNA]</scope>
    <source>
        <strain evidence="2 3">JCM 9095</strain>
    </source>
</reference>
<evidence type="ECO:0000256" key="1">
    <source>
        <dbReference type="SAM" id="MobiDB-lite"/>
    </source>
</evidence>
<evidence type="ECO:0000313" key="2">
    <source>
        <dbReference type="EMBL" id="GAA2773429.1"/>
    </source>
</evidence>
<name>A0ABN3V1F4_9ACTN</name>
<accession>A0ABN3V1F4</accession>
<gene>
    <name evidence="2" type="ORF">GCM10010451_67840</name>
</gene>
<dbReference type="Proteomes" id="UP001501866">
    <property type="component" value="Unassembled WGS sequence"/>
</dbReference>
<feature type="region of interest" description="Disordered" evidence="1">
    <location>
        <begin position="1"/>
        <end position="38"/>
    </location>
</feature>
<keyword evidence="3" id="KW-1185">Reference proteome</keyword>
<dbReference type="EMBL" id="BAAAUH010000119">
    <property type="protein sequence ID" value="GAA2773429.1"/>
    <property type="molecule type" value="Genomic_DNA"/>
</dbReference>
<comment type="caution">
    <text evidence="2">The sequence shown here is derived from an EMBL/GenBank/DDBJ whole genome shotgun (WGS) entry which is preliminary data.</text>
</comment>
<sequence length="73" mass="7805">MIGPPVTTAKQSEVQGTPPASLLSFSSASRPVPRAPAPGTACAAHPFTFFNVWCALRVHPRNRAFMEWDQPGG</sequence>